<dbReference type="PANTHER" id="PTHR33148">
    <property type="entry name" value="PLASTID MOVEMENT IMPAIRED PROTEIN-RELATED"/>
    <property type="match status" value="1"/>
</dbReference>
<organism evidence="1 2">
    <name type="scientific">Kalanchoe fedtschenkoi</name>
    <name type="common">Lavender scallops</name>
    <name type="synonym">South American air plant</name>
    <dbReference type="NCBI Taxonomy" id="63787"/>
    <lineage>
        <taxon>Eukaryota</taxon>
        <taxon>Viridiplantae</taxon>
        <taxon>Streptophyta</taxon>
        <taxon>Embryophyta</taxon>
        <taxon>Tracheophyta</taxon>
        <taxon>Spermatophyta</taxon>
        <taxon>Magnoliopsida</taxon>
        <taxon>eudicotyledons</taxon>
        <taxon>Gunneridae</taxon>
        <taxon>Pentapetalae</taxon>
        <taxon>Saxifragales</taxon>
        <taxon>Crassulaceae</taxon>
        <taxon>Kalanchoe</taxon>
    </lineage>
</organism>
<accession>A0A7N0TH74</accession>
<dbReference type="InterPro" id="IPR025322">
    <property type="entry name" value="PADRE_dom"/>
</dbReference>
<dbReference type="Pfam" id="PF14009">
    <property type="entry name" value="PADRE"/>
    <property type="match status" value="1"/>
</dbReference>
<reference evidence="1" key="1">
    <citation type="submission" date="2021-01" db="UniProtKB">
        <authorList>
            <consortium name="EnsemblPlants"/>
        </authorList>
    </citation>
    <scope>IDENTIFICATION</scope>
</reference>
<evidence type="ECO:0000313" key="1">
    <source>
        <dbReference type="EnsemblPlants" id="Kaladp0037s0112.1.v1.1.CDS.1"/>
    </source>
</evidence>
<dbReference type="Proteomes" id="UP000594263">
    <property type="component" value="Unplaced"/>
</dbReference>
<dbReference type="AlphaFoldDB" id="A0A7N0TH74"/>
<sequence>MGNCVAGQHTIRVMDADGKVLEYQTPIKVHQVLSKFSGYGISDTLPAIRYLPPDSYMNGHYMYYLVPQPMKPLQEIVNGENRRAEKKKKKVVRFAEEDGEGESSGAVRIKLVITRSQLDEMINNGLVVNGLSDSAADVQETFDCSSDLDFRCVESGQWTPALQTIHEVDNHEIV</sequence>
<evidence type="ECO:0000313" key="2">
    <source>
        <dbReference type="Proteomes" id="UP000594263"/>
    </source>
</evidence>
<dbReference type="PANTHER" id="PTHR33148:SF46">
    <property type="entry name" value="EMB|CAB85509.1"/>
    <property type="match status" value="1"/>
</dbReference>
<protein>
    <submittedName>
        <fullName evidence="1">Uncharacterized protein</fullName>
    </submittedName>
</protein>
<keyword evidence="2" id="KW-1185">Reference proteome</keyword>
<dbReference type="OMA" id="HEMVYRT"/>
<dbReference type="Gramene" id="Kaladp0037s0112.1.v1.1">
    <property type="protein sequence ID" value="Kaladp0037s0112.1.v1.1.CDS.1"/>
    <property type="gene ID" value="Kaladp0037s0112.v1.1"/>
</dbReference>
<proteinExistence type="predicted"/>
<name>A0A7N0TH74_KALFE</name>
<dbReference type="EnsemblPlants" id="Kaladp0037s0112.1.v1.1">
    <property type="protein sequence ID" value="Kaladp0037s0112.1.v1.1.CDS.1"/>
    <property type="gene ID" value="Kaladp0037s0112.v1.1"/>
</dbReference>